<gene>
    <name evidence="2" type="ORF">SAMN05216167_101780</name>
</gene>
<reference evidence="2 3" key="1">
    <citation type="submission" date="2016-10" db="EMBL/GenBank/DDBJ databases">
        <authorList>
            <person name="de Groot N.N."/>
        </authorList>
    </citation>
    <scope>NUCLEOTIDE SEQUENCE [LARGE SCALE GENOMIC DNA]</scope>
    <source>
        <strain evidence="2 3">DSM 26130</strain>
    </source>
</reference>
<dbReference type="InterPro" id="IPR025139">
    <property type="entry name" value="DUF4062"/>
</dbReference>
<accession>A0A1I1HTH3</accession>
<protein>
    <recommendedName>
        <fullName evidence="1">DUF4062 domain-containing protein</fullName>
    </recommendedName>
</protein>
<dbReference type="Proteomes" id="UP000198598">
    <property type="component" value="Unassembled WGS sequence"/>
</dbReference>
<sequence>MKKLQVFISSTYSDLLEERQACVETILQAGHIPAGMELFAAGSETQLDTIERWIDASDVYMLLLGGRYGSLDPKTKLAYTEVEYRYALEKKKPVFAVVMSDAFLDTKIAQVGRSVFEQDNVDKYKKFKKLVLSKIVKFFDSLDGIKLAIFQSMIEIDSRYNLEGWVRGSEVVDVKPLISQISALTQENADLKKEITNLRKDGVKQSKSKRTLKQFELQGNVHTVEHWRDMLTKVLGMFAEQKRIKDPDVLLNLNNNRATFFTFDESKVSRPHKIPLTKLYLGTHQSPDSFQRLTRLVVEAVGLPESSFRIIGEIPNPNGDSD</sequence>
<organism evidence="2 3">
    <name type="scientific">Spirosoma endophyticum</name>
    <dbReference type="NCBI Taxonomy" id="662367"/>
    <lineage>
        <taxon>Bacteria</taxon>
        <taxon>Pseudomonadati</taxon>
        <taxon>Bacteroidota</taxon>
        <taxon>Cytophagia</taxon>
        <taxon>Cytophagales</taxon>
        <taxon>Cytophagaceae</taxon>
        <taxon>Spirosoma</taxon>
    </lineage>
</organism>
<name>A0A1I1HTH3_9BACT</name>
<evidence type="ECO:0000313" key="2">
    <source>
        <dbReference type="EMBL" id="SFC27367.1"/>
    </source>
</evidence>
<evidence type="ECO:0000313" key="3">
    <source>
        <dbReference type="Proteomes" id="UP000198598"/>
    </source>
</evidence>
<dbReference type="RefSeq" id="WP_093823101.1">
    <property type="nucleotide sequence ID" value="NZ_FOLQ01000001.1"/>
</dbReference>
<dbReference type="EMBL" id="FOLQ01000001">
    <property type="protein sequence ID" value="SFC27367.1"/>
    <property type="molecule type" value="Genomic_DNA"/>
</dbReference>
<proteinExistence type="predicted"/>
<keyword evidence="3" id="KW-1185">Reference proteome</keyword>
<dbReference type="OrthoDB" id="9810187at2"/>
<evidence type="ECO:0000259" key="1">
    <source>
        <dbReference type="Pfam" id="PF13271"/>
    </source>
</evidence>
<dbReference type="Pfam" id="PF13271">
    <property type="entry name" value="DUF4062"/>
    <property type="match status" value="1"/>
</dbReference>
<feature type="domain" description="DUF4062" evidence="1">
    <location>
        <begin position="5"/>
        <end position="87"/>
    </location>
</feature>
<dbReference type="AlphaFoldDB" id="A0A1I1HTH3"/>